<keyword evidence="7" id="KW-1185">Reference proteome</keyword>
<dbReference type="OrthoDB" id="7240770at2"/>
<keyword evidence="2" id="KW-0813">Transport</keyword>
<accession>A0A4U7N138</accession>
<dbReference type="SUPFAM" id="SSF53850">
    <property type="entry name" value="Periplasmic binding protein-like II"/>
    <property type="match status" value="1"/>
</dbReference>
<dbReference type="EMBL" id="SULI01000013">
    <property type="protein sequence ID" value="TKZ19349.1"/>
    <property type="molecule type" value="Genomic_DNA"/>
</dbReference>
<dbReference type="GO" id="GO:0006865">
    <property type="term" value="P:amino acid transport"/>
    <property type="evidence" value="ECO:0007669"/>
    <property type="project" value="TreeGrafter"/>
</dbReference>
<comment type="caution">
    <text evidence="6">The sequence shown here is derived from an EMBL/GenBank/DDBJ whole genome shotgun (WGS) entry which is preliminary data.</text>
</comment>
<evidence type="ECO:0000256" key="3">
    <source>
        <dbReference type="ARBA" id="ARBA00022729"/>
    </source>
</evidence>
<reference evidence="6 7" key="1">
    <citation type="submission" date="2019-04" db="EMBL/GenBank/DDBJ databases">
        <title>Genome sequence of Pelagicola litoralis CL-ES2.</title>
        <authorList>
            <person name="Cao J."/>
        </authorList>
    </citation>
    <scope>NUCLEOTIDE SEQUENCE [LARGE SCALE GENOMIC DNA]</scope>
    <source>
        <strain evidence="6 7">CL-ES2</strain>
    </source>
</reference>
<name>A0A4U7N138_9RHOB</name>
<gene>
    <name evidence="6" type="ORF">FAP39_11415</name>
</gene>
<evidence type="ECO:0000256" key="2">
    <source>
        <dbReference type="ARBA" id="ARBA00022448"/>
    </source>
</evidence>
<dbReference type="GO" id="GO:0030288">
    <property type="term" value="C:outer membrane-bounded periplasmic space"/>
    <property type="evidence" value="ECO:0007669"/>
    <property type="project" value="TreeGrafter"/>
</dbReference>
<dbReference type="InterPro" id="IPR051455">
    <property type="entry name" value="Bact_solute-bind_prot3"/>
</dbReference>
<feature type="chain" id="PRO_5020532330" evidence="4">
    <location>
        <begin position="21"/>
        <end position="279"/>
    </location>
</feature>
<evidence type="ECO:0000256" key="4">
    <source>
        <dbReference type="SAM" id="SignalP"/>
    </source>
</evidence>
<feature type="domain" description="Solute-binding protein family 3/N-terminal" evidence="5">
    <location>
        <begin position="31"/>
        <end position="258"/>
    </location>
</feature>
<dbReference type="Gene3D" id="3.40.190.10">
    <property type="entry name" value="Periplasmic binding protein-like II"/>
    <property type="match status" value="2"/>
</dbReference>
<proteinExistence type="inferred from homology"/>
<dbReference type="Proteomes" id="UP000306575">
    <property type="component" value="Unassembled WGS sequence"/>
</dbReference>
<feature type="signal peptide" evidence="4">
    <location>
        <begin position="1"/>
        <end position="20"/>
    </location>
</feature>
<dbReference type="RefSeq" id="WP_138016533.1">
    <property type="nucleotide sequence ID" value="NZ_SULI01000013.1"/>
</dbReference>
<dbReference type="GO" id="GO:0005576">
    <property type="term" value="C:extracellular region"/>
    <property type="evidence" value="ECO:0007669"/>
    <property type="project" value="TreeGrafter"/>
</dbReference>
<protein>
    <submittedName>
        <fullName evidence="6">Amino acid ABC transporter substrate-binding protein</fullName>
    </submittedName>
</protein>
<keyword evidence="3 4" id="KW-0732">Signal</keyword>
<dbReference type="PANTHER" id="PTHR30085">
    <property type="entry name" value="AMINO ACID ABC TRANSPORTER PERMEASE"/>
    <property type="match status" value="1"/>
</dbReference>
<dbReference type="AlphaFoldDB" id="A0A4U7N138"/>
<dbReference type="SMART" id="SM00062">
    <property type="entry name" value="PBPb"/>
    <property type="match status" value="1"/>
</dbReference>
<organism evidence="6 7">
    <name type="scientific">Shimia litoralis</name>
    <dbReference type="NCBI Taxonomy" id="420403"/>
    <lineage>
        <taxon>Bacteria</taxon>
        <taxon>Pseudomonadati</taxon>
        <taxon>Pseudomonadota</taxon>
        <taxon>Alphaproteobacteria</taxon>
        <taxon>Rhodobacterales</taxon>
        <taxon>Roseobacteraceae</taxon>
    </lineage>
</organism>
<dbReference type="Pfam" id="PF00497">
    <property type="entry name" value="SBP_bac_3"/>
    <property type="match status" value="1"/>
</dbReference>
<dbReference type="CDD" id="cd13688">
    <property type="entry name" value="PBP2_GltI_DEBP"/>
    <property type="match status" value="1"/>
</dbReference>
<evidence type="ECO:0000256" key="1">
    <source>
        <dbReference type="ARBA" id="ARBA00010333"/>
    </source>
</evidence>
<dbReference type="InterPro" id="IPR001638">
    <property type="entry name" value="Solute-binding_3/MltF_N"/>
</dbReference>
<evidence type="ECO:0000313" key="6">
    <source>
        <dbReference type="EMBL" id="TKZ19349.1"/>
    </source>
</evidence>
<comment type="similarity">
    <text evidence="1">Belongs to the bacterial solute-binding protein 3 family.</text>
</comment>
<sequence length="279" mass="29738">MLKLIFPFLAGAFLALPASAQTLDRIKETGQLNLGFRTDAAPLSFQRESGEPAGYAPQVCVHVGQAIANVLKMDNLQANFVAVDAANRFDKVANGDIDLLCGAATITLSRREHVDFSAPIFVDGTAILQMKGAPGTFADMAGKKLGVRGDTTTQEALENSLKSAGMEAEVVTFVSHDAGIAAMENKEIDAYFADQSILAGLFFNSDKADNFQMSNEILTIEKQGLALARGDAEFRLLVDTALSELYANGTMQKIFADAIPGVQPGLAMRALYVIAPTVE</sequence>
<evidence type="ECO:0000313" key="7">
    <source>
        <dbReference type="Proteomes" id="UP000306575"/>
    </source>
</evidence>
<dbReference type="PANTHER" id="PTHR30085:SF6">
    <property type="entry name" value="ABC TRANSPORTER GLUTAMINE-BINDING PROTEIN GLNH"/>
    <property type="match status" value="1"/>
</dbReference>
<evidence type="ECO:0000259" key="5">
    <source>
        <dbReference type="SMART" id="SM00062"/>
    </source>
</evidence>